<accession>A0ABQ8SNK5</accession>
<evidence type="ECO:0000313" key="2">
    <source>
        <dbReference type="Proteomes" id="UP001148838"/>
    </source>
</evidence>
<name>A0ABQ8SNK5_PERAM</name>
<gene>
    <name evidence="1" type="ORF">ANN_18194</name>
</gene>
<reference evidence="1 2" key="1">
    <citation type="journal article" date="2022" name="Allergy">
        <title>Genome assembly and annotation of Periplaneta americana reveal a comprehensive cockroach allergen profile.</title>
        <authorList>
            <person name="Wang L."/>
            <person name="Xiong Q."/>
            <person name="Saelim N."/>
            <person name="Wang L."/>
            <person name="Nong W."/>
            <person name="Wan A.T."/>
            <person name="Shi M."/>
            <person name="Liu X."/>
            <person name="Cao Q."/>
            <person name="Hui J.H.L."/>
            <person name="Sookrung N."/>
            <person name="Leung T.F."/>
            <person name="Tungtrongchitr A."/>
            <person name="Tsui S.K.W."/>
        </authorList>
    </citation>
    <scope>NUCLEOTIDE SEQUENCE [LARGE SCALE GENOMIC DNA]</scope>
    <source>
        <strain evidence="1">PWHHKU_190912</strain>
    </source>
</reference>
<keyword evidence="2" id="KW-1185">Reference proteome</keyword>
<proteinExistence type="predicted"/>
<dbReference type="Proteomes" id="UP001148838">
    <property type="component" value="Unassembled WGS sequence"/>
</dbReference>
<evidence type="ECO:0000313" key="1">
    <source>
        <dbReference type="EMBL" id="KAJ4435578.1"/>
    </source>
</evidence>
<dbReference type="EMBL" id="JAJSOF020000023">
    <property type="protein sequence ID" value="KAJ4435578.1"/>
    <property type="molecule type" value="Genomic_DNA"/>
</dbReference>
<protein>
    <submittedName>
        <fullName evidence="1">Uncharacterized protein</fullName>
    </submittedName>
</protein>
<organism evidence="1 2">
    <name type="scientific">Periplaneta americana</name>
    <name type="common">American cockroach</name>
    <name type="synonym">Blatta americana</name>
    <dbReference type="NCBI Taxonomy" id="6978"/>
    <lineage>
        <taxon>Eukaryota</taxon>
        <taxon>Metazoa</taxon>
        <taxon>Ecdysozoa</taxon>
        <taxon>Arthropoda</taxon>
        <taxon>Hexapoda</taxon>
        <taxon>Insecta</taxon>
        <taxon>Pterygota</taxon>
        <taxon>Neoptera</taxon>
        <taxon>Polyneoptera</taxon>
        <taxon>Dictyoptera</taxon>
        <taxon>Blattodea</taxon>
        <taxon>Blattoidea</taxon>
        <taxon>Blattidae</taxon>
        <taxon>Blattinae</taxon>
        <taxon>Periplaneta</taxon>
    </lineage>
</organism>
<sequence length="181" mass="19411">MSPGSSTESYPAFAHIGLRENPGKNLNQVVKIRFRKPAITAGGDHRANHTIPPFRLDDHPPLLRHVDVRPAASCASSSRLFYDALQCLNEITGDNTGEMSLGSSTESYPAFSHIGLTENTGKNLNQTLATAEVISASPDVPEFCPAGVLLHASKSTDMSLSHLSTLKCHQPDPGSNPQPWA</sequence>
<comment type="caution">
    <text evidence="1">The sequence shown here is derived from an EMBL/GenBank/DDBJ whole genome shotgun (WGS) entry which is preliminary data.</text>
</comment>